<dbReference type="InterPro" id="IPR018214">
    <property type="entry name" value="GluRdtase_CS"/>
</dbReference>
<dbReference type="HAMAP" id="MF_00087">
    <property type="entry name" value="Glu_tRNA_reductase"/>
    <property type="match status" value="1"/>
</dbReference>
<evidence type="ECO:0000313" key="3">
    <source>
        <dbReference type="Proteomes" id="UP000515561"/>
    </source>
</evidence>
<feature type="binding site" evidence="1">
    <location>
        <position position="118"/>
    </location>
    <ligand>
        <name>substrate</name>
    </ligand>
</feature>
<dbReference type="UniPathway" id="UPA00251">
    <property type="reaction ID" value="UER00316"/>
</dbReference>
<dbReference type="AlphaFoldDB" id="A0A6S6R8S0"/>
<dbReference type="EC" id="1.2.1.70" evidence="1"/>
<comment type="catalytic activity">
    <reaction evidence="1">
        <text>(S)-4-amino-5-oxopentanoate + tRNA(Glu) + NADP(+) = L-glutamyl-tRNA(Glu) + NADPH + H(+)</text>
        <dbReference type="Rhea" id="RHEA:12344"/>
        <dbReference type="Rhea" id="RHEA-COMP:9663"/>
        <dbReference type="Rhea" id="RHEA-COMP:9680"/>
        <dbReference type="ChEBI" id="CHEBI:15378"/>
        <dbReference type="ChEBI" id="CHEBI:57501"/>
        <dbReference type="ChEBI" id="CHEBI:57783"/>
        <dbReference type="ChEBI" id="CHEBI:58349"/>
        <dbReference type="ChEBI" id="CHEBI:78442"/>
        <dbReference type="ChEBI" id="CHEBI:78520"/>
        <dbReference type="EC" id="1.2.1.70"/>
    </reaction>
</comment>
<organism evidence="2 3">
    <name type="scientific">Anaerocolumna cellulosilytica</name>
    <dbReference type="NCBI Taxonomy" id="433286"/>
    <lineage>
        <taxon>Bacteria</taxon>
        <taxon>Bacillati</taxon>
        <taxon>Bacillota</taxon>
        <taxon>Clostridia</taxon>
        <taxon>Lachnospirales</taxon>
        <taxon>Lachnospiraceae</taxon>
        <taxon>Anaerocolumna</taxon>
    </lineage>
</organism>
<evidence type="ECO:0000256" key="1">
    <source>
        <dbReference type="HAMAP-Rule" id="MF_00087"/>
    </source>
</evidence>
<dbReference type="Proteomes" id="UP000515561">
    <property type="component" value="Chromosome"/>
</dbReference>
<sequence length="382" mass="43971">MNIYNICISHKTSPVKVRELLAFTKEEKVNFLKAALEQNGIQECVLITTCNRTEVYIAGEEEAVEQIMVLIASLKNLSYSEILKYFLRYEGEKAVKHLFQVATGLDSMVIGEDEILGQVKADYQLAFDTNTTDYMLNILFRHAITCAKKVKTDTKLSKTSVSIGTLTANEVFHFEGEKDSKKVLIIGLAGKFGTIVMKNLYHNKKIEITGTIRSHNLPEEVRIVCPDVRMVDYKERYKEINEADIIISATSSPHYTITYHELKQALTRQKQRLFIDLAVPMDIDKKVLQLKGHTLIDIDYFKQLAETNNHIKLKEAEAAKLIIEKQIEEFYKEINFRDFLPYMGNIKELVEKQSFEGVLYRIRNIVTNKELEVILNSFKKLL</sequence>
<name>A0A6S6R8S0_9FIRM</name>
<comment type="pathway">
    <text evidence="1">Porphyrin-containing compound metabolism; protoporphyrin-IX biosynthesis; 5-aminolevulinate from L-glutamyl-tRNA(Glu): step 1/2.</text>
</comment>
<comment type="domain">
    <text evidence="1">Possesses an unusual extended V-shaped dimeric structure with each monomer consisting of three distinct domains arranged along a curved 'spinal' alpha-helix. The N-terminal catalytic domain specifically recognizes the glutamate moiety of the substrate. The second domain is the NADPH-binding domain, and the third C-terminal domain is responsible for dimerization.</text>
</comment>
<feature type="binding site" evidence="1">
    <location>
        <position position="107"/>
    </location>
    <ligand>
        <name>substrate</name>
    </ligand>
</feature>
<dbReference type="Gene3D" id="3.40.50.720">
    <property type="entry name" value="NAD(P)-binding Rossmann-like Domain"/>
    <property type="match status" value="1"/>
</dbReference>
<feature type="site" description="Important for activity" evidence="1">
    <location>
        <position position="97"/>
    </location>
</feature>
<dbReference type="GO" id="GO:0050661">
    <property type="term" value="F:NADP binding"/>
    <property type="evidence" value="ECO:0007669"/>
    <property type="project" value="InterPro"/>
</dbReference>
<keyword evidence="1" id="KW-0521">NADP</keyword>
<dbReference type="PANTHER" id="PTHR43013">
    <property type="entry name" value="GLUTAMYL-TRNA REDUCTASE"/>
    <property type="match status" value="1"/>
</dbReference>
<comment type="function">
    <text evidence="1">Catalyzes the NADPH-dependent reduction of glutamyl-tRNA(Glu) to glutamate 1-semialdehyde (GSA).</text>
</comment>
<dbReference type="KEGG" id="acel:acsn021_29370"/>
<gene>
    <name evidence="1 2" type="primary">hemA</name>
    <name evidence="2" type="ORF">acsn021_29370</name>
</gene>
<dbReference type="GO" id="GO:0008883">
    <property type="term" value="F:glutamyl-tRNA reductase activity"/>
    <property type="evidence" value="ECO:0007669"/>
    <property type="project" value="UniProtKB-UniRule"/>
</dbReference>
<reference evidence="2 3" key="1">
    <citation type="journal article" date="2016" name="Int. J. Syst. Evol. Microbiol.">
        <title>Descriptions of Anaerotaenia torta gen. nov., sp. nov. and Anaerocolumna cellulosilytica gen. nov., sp. nov. isolated from a methanogenic reactor of cattle waste.</title>
        <authorList>
            <person name="Uek A."/>
            <person name="Ohtaki Y."/>
            <person name="Kaku N."/>
            <person name="Ueki K."/>
        </authorList>
    </citation>
    <scope>NUCLEOTIDE SEQUENCE [LARGE SCALE GENOMIC DNA]</scope>
    <source>
        <strain evidence="2 3">SN021</strain>
    </source>
</reference>
<dbReference type="InterPro" id="IPR036343">
    <property type="entry name" value="GluRdtase_N_sf"/>
</dbReference>
<dbReference type="RefSeq" id="WP_184094205.1">
    <property type="nucleotide sequence ID" value="NZ_AP023367.1"/>
</dbReference>
<dbReference type="InterPro" id="IPR036291">
    <property type="entry name" value="NAD(P)-bd_dom_sf"/>
</dbReference>
<dbReference type="GO" id="GO:0019353">
    <property type="term" value="P:protoporphyrinogen IX biosynthetic process from glutamate"/>
    <property type="evidence" value="ECO:0007669"/>
    <property type="project" value="TreeGrafter"/>
</dbReference>
<comment type="caution">
    <text evidence="1">Lacks conserved residue(s) required for the propagation of feature annotation.</text>
</comment>
<dbReference type="NCBIfam" id="TIGR01035">
    <property type="entry name" value="hemA"/>
    <property type="match status" value="1"/>
</dbReference>
<dbReference type="Gene3D" id="3.30.460.30">
    <property type="entry name" value="Glutamyl-tRNA reductase, N-terminal domain"/>
    <property type="match status" value="1"/>
</dbReference>
<keyword evidence="1" id="KW-0560">Oxidoreductase</keyword>
<dbReference type="Pfam" id="PF01488">
    <property type="entry name" value="Shikimate_DH"/>
    <property type="match status" value="1"/>
</dbReference>
<comment type="subunit">
    <text evidence="1">Homodimer.</text>
</comment>
<accession>A0A6S6R8S0</accession>
<comment type="similarity">
    <text evidence="1">Belongs to the glutamyl-tRNA reductase family.</text>
</comment>
<proteinExistence type="inferred from homology"/>
<dbReference type="SUPFAM" id="SSF51735">
    <property type="entry name" value="NAD(P)-binding Rossmann-fold domains"/>
    <property type="match status" value="1"/>
</dbReference>
<dbReference type="FunFam" id="3.30.460.30:FF:000001">
    <property type="entry name" value="Glutamyl-tRNA reductase"/>
    <property type="match status" value="1"/>
</dbReference>
<feature type="binding site" evidence="1">
    <location>
        <begin position="112"/>
        <end position="114"/>
    </location>
    <ligand>
        <name>substrate</name>
    </ligand>
</feature>
<keyword evidence="3" id="KW-1185">Reference proteome</keyword>
<dbReference type="Pfam" id="PF05201">
    <property type="entry name" value="GlutR_N"/>
    <property type="match status" value="1"/>
</dbReference>
<dbReference type="InterPro" id="IPR015895">
    <property type="entry name" value="4pyrrol_synth_GluRdtase_N"/>
</dbReference>
<evidence type="ECO:0000313" key="2">
    <source>
        <dbReference type="EMBL" id="BCJ95368.1"/>
    </source>
</evidence>
<feature type="active site" description="Nucleophile" evidence="1">
    <location>
        <position position="50"/>
    </location>
</feature>
<dbReference type="SUPFAM" id="SSF69742">
    <property type="entry name" value="Glutamyl tRNA-reductase catalytic, N-terminal domain"/>
    <property type="match status" value="1"/>
</dbReference>
<dbReference type="InterPro" id="IPR000343">
    <property type="entry name" value="4pyrrol_synth_GluRdtase"/>
</dbReference>
<dbReference type="PANTHER" id="PTHR43013:SF1">
    <property type="entry name" value="GLUTAMYL-TRNA REDUCTASE"/>
    <property type="match status" value="1"/>
</dbReference>
<feature type="binding site" evidence="1">
    <location>
        <begin position="49"/>
        <end position="52"/>
    </location>
    <ligand>
        <name>substrate</name>
    </ligand>
</feature>
<dbReference type="EMBL" id="AP023367">
    <property type="protein sequence ID" value="BCJ95368.1"/>
    <property type="molecule type" value="Genomic_DNA"/>
</dbReference>
<dbReference type="PROSITE" id="PS00747">
    <property type="entry name" value="GLUTR"/>
    <property type="match status" value="1"/>
</dbReference>
<dbReference type="PIRSF" id="PIRSF000445">
    <property type="entry name" value="4pyrrol_synth_GluRdtase"/>
    <property type="match status" value="1"/>
</dbReference>
<dbReference type="InterPro" id="IPR006151">
    <property type="entry name" value="Shikm_DH/Glu-tRNA_Rdtase"/>
</dbReference>
<keyword evidence="1" id="KW-0627">Porphyrin biosynthesis</keyword>
<comment type="miscellaneous">
    <text evidence="1">During catalysis, the active site Cys acts as a nucleophile attacking the alpha-carbonyl group of tRNA-bound glutamate with the formation of a thioester intermediate between enzyme and glutamate, and the concomitant release of tRNA(Glu). The thioester intermediate is finally reduced by direct hydride transfer from NADPH, to form the product GSA.</text>
</comment>
<protein>
    <recommendedName>
        <fullName evidence="1">Glutamyl-tRNA reductase</fullName>
        <shortName evidence="1">GluTR</shortName>
        <ecNumber evidence="1">1.2.1.70</ecNumber>
    </recommendedName>
</protein>